<evidence type="ECO:0000313" key="3">
    <source>
        <dbReference type="Proteomes" id="UP000619355"/>
    </source>
</evidence>
<protein>
    <submittedName>
        <fullName evidence="2">Uncharacterized protein</fullName>
    </submittedName>
</protein>
<dbReference type="Proteomes" id="UP000619355">
    <property type="component" value="Unassembled WGS sequence"/>
</dbReference>
<accession>A0A919EZ68</accession>
<sequence length="82" mass="9314">MPAEETERHEGERKRTHEYRRVVPRPELVVQPEPVVDRSGRAARRRTVLNGSSATNHDSGARRAPAHVLNWTGPARPSQETR</sequence>
<dbReference type="EMBL" id="BNBF01000016">
    <property type="protein sequence ID" value="GHG60869.1"/>
    <property type="molecule type" value="Genomic_DNA"/>
</dbReference>
<comment type="caution">
    <text evidence="2">The sequence shown here is derived from an EMBL/GenBank/DDBJ whole genome shotgun (WGS) entry which is preliminary data.</text>
</comment>
<feature type="region of interest" description="Disordered" evidence="1">
    <location>
        <begin position="1"/>
        <end position="20"/>
    </location>
</feature>
<gene>
    <name evidence="2" type="ORF">GCM10018980_49670</name>
</gene>
<feature type="region of interest" description="Disordered" evidence="1">
    <location>
        <begin position="36"/>
        <end position="82"/>
    </location>
</feature>
<reference evidence="3" key="1">
    <citation type="journal article" date="2019" name="Int. J. Syst. Evol. Microbiol.">
        <title>The Global Catalogue of Microorganisms (GCM) 10K type strain sequencing project: providing services to taxonomists for standard genome sequencing and annotation.</title>
        <authorList>
            <consortium name="The Broad Institute Genomics Platform"/>
            <consortium name="The Broad Institute Genome Sequencing Center for Infectious Disease"/>
            <person name="Wu L."/>
            <person name="Ma J."/>
        </authorList>
    </citation>
    <scope>NUCLEOTIDE SEQUENCE [LARGE SCALE GENOMIC DNA]</scope>
    <source>
        <strain evidence="3">JCM 4253</strain>
    </source>
</reference>
<evidence type="ECO:0000313" key="2">
    <source>
        <dbReference type="EMBL" id="GHG60869.1"/>
    </source>
</evidence>
<dbReference type="AlphaFoldDB" id="A0A919EZ68"/>
<proteinExistence type="predicted"/>
<evidence type="ECO:0000256" key="1">
    <source>
        <dbReference type="SAM" id="MobiDB-lite"/>
    </source>
</evidence>
<organism evidence="2 3">
    <name type="scientific">Streptomyces capoamus</name>
    <dbReference type="NCBI Taxonomy" id="68183"/>
    <lineage>
        <taxon>Bacteria</taxon>
        <taxon>Bacillati</taxon>
        <taxon>Actinomycetota</taxon>
        <taxon>Actinomycetes</taxon>
        <taxon>Kitasatosporales</taxon>
        <taxon>Streptomycetaceae</taxon>
        <taxon>Streptomyces</taxon>
    </lineage>
</organism>
<feature type="compositionally biased region" description="Polar residues" evidence="1">
    <location>
        <begin position="49"/>
        <end position="58"/>
    </location>
</feature>
<name>A0A919EZ68_9ACTN</name>
<keyword evidence="3" id="KW-1185">Reference proteome</keyword>